<evidence type="ECO:0000313" key="5">
    <source>
        <dbReference type="EMBL" id="CAF2262747.1"/>
    </source>
</evidence>
<dbReference type="EMBL" id="CAJNOW010012715">
    <property type="protein sequence ID" value="CAF1612993.1"/>
    <property type="molecule type" value="Genomic_DNA"/>
</dbReference>
<name>A0A815U7R5_9BILA</name>
<dbReference type="EMBL" id="CAJOBH010046718">
    <property type="protein sequence ID" value="CAF4358298.1"/>
    <property type="molecule type" value="Genomic_DNA"/>
</dbReference>
<dbReference type="EMBL" id="CAJNRE010021763">
    <property type="protein sequence ID" value="CAF2262747.1"/>
    <property type="molecule type" value="Genomic_DNA"/>
</dbReference>
<accession>A0A815U7R5</accession>
<dbReference type="Proteomes" id="UP000681720">
    <property type="component" value="Unassembled WGS sequence"/>
</dbReference>
<evidence type="ECO:0000313" key="9">
    <source>
        <dbReference type="EMBL" id="CAF5162402.1"/>
    </source>
</evidence>
<dbReference type="Proteomes" id="UP000663887">
    <property type="component" value="Unassembled WGS sequence"/>
</dbReference>
<reference evidence="2" key="1">
    <citation type="submission" date="2021-02" db="EMBL/GenBank/DDBJ databases">
        <authorList>
            <person name="Nowell W R."/>
        </authorList>
    </citation>
    <scope>NUCLEOTIDE SEQUENCE</scope>
</reference>
<comment type="caution">
    <text evidence="2">The sequence shown here is derived from an EMBL/GenBank/DDBJ whole genome shotgun (WGS) entry which is preliminary data.</text>
</comment>
<evidence type="ECO:0000313" key="3">
    <source>
        <dbReference type="EMBL" id="CAF1612993.1"/>
    </source>
</evidence>
<gene>
    <name evidence="8" type="ORF">BYL167_LOCUS29785</name>
    <name evidence="2" type="ORF">CJN711_LOCUS27894</name>
    <name evidence="9" type="ORF">GIL414_LOCUS65913</name>
    <name evidence="3" type="ORF">KQP761_LOCUS23589</name>
    <name evidence="5" type="ORF">MBJ925_LOCUS38754</name>
    <name evidence="6" type="ORF">SMN809_LOCUS13945</name>
    <name evidence="7" type="ORF">UXM345_LOCUS33317</name>
    <name evidence="4" type="ORF">XDN619_LOCUS27437</name>
</gene>
<dbReference type="OrthoDB" id="10031487at2759"/>
<dbReference type="AlphaFoldDB" id="A0A815U7R5"/>
<dbReference type="EMBL" id="CAJOBI010005642">
    <property type="protein sequence ID" value="CAF4038086.1"/>
    <property type="molecule type" value="Genomic_DNA"/>
</dbReference>
<organism evidence="2 10">
    <name type="scientific">Rotaria magnacalcarata</name>
    <dbReference type="NCBI Taxonomy" id="392030"/>
    <lineage>
        <taxon>Eukaryota</taxon>
        <taxon>Metazoa</taxon>
        <taxon>Spiralia</taxon>
        <taxon>Gnathifera</taxon>
        <taxon>Rotifera</taxon>
        <taxon>Eurotatoria</taxon>
        <taxon>Bdelloidea</taxon>
        <taxon>Philodinida</taxon>
        <taxon>Philodinidae</taxon>
        <taxon>Rotaria</taxon>
    </lineage>
</organism>
<dbReference type="EMBL" id="CAJNOV010013145">
    <property type="protein sequence ID" value="CAF1512222.1"/>
    <property type="molecule type" value="Genomic_DNA"/>
</dbReference>
<dbReference type="EMBL" id="CAJNRG010012932">
    <property type="protein sequence ID" value="CAF2144696.1"/>
    <property type="molecule type" value="Genomic_DNA"/>
</dbReference>
<dbReference type="EMBL" id="CAJOBJ010302501">
    <property type="protein sequence ID" value="CAF5162402.1"/>
    <property type="molecule type" value="Genomic_DNA"/>
</dbReference>
<keyword evidence="1" id="KW-0812">Transmembrane</keyword>
<evidence type="ECO:0000313" key="7">
    <source>
        <dbReference type="EMBL" id="CAF4299239.1"/>
    </source>
</evidence>
<evidence type="ECO:0000313" key="4">
    <source>
        <dbReference type="EMBL" id="CAF2144696.1"/>
    </source>
</evidence>
<dbReference type="Proteomes" id="UP000681967">
    <property type="component" value="Unassembled WGS sequence"/>
</dbReference>
<evidence type="ECO:0000256" key="1">
    <source>
        <dbReference type="SAM" id="Phobius"/>
    </source>
</evidence>
<evidence type="ECO:0000313" key="8">
    <source>
        <dbReference type="EMBL" id="CAF4358298.1"/>
    </source>
</evidence>
<dbReference type="Proteomes" id="UP000663824">
    <property type="component" value="Unassembled WGS sequence"/>
</dbReference>
<evidence type="ECO:0000313" key="6">
    <source>
        <dbReference type="EMBL" id="CAF4038086.1"/>
    </source>
</evidence>
<keyword evidence="1" id="KW-0472">Membrane</keyword>
<keyword evidence="1" id="KW-1133">Transmembrane helix</keyword>
<evidence type="ECO:0000313" key="10">
    <source>
        <dbReference type="Proteomes" id="UP000663855"/>
    </source>
</evidence>
<dbReference type="Proteomes" id="UP000676336">
    <property type="component" value="Unassembled WGS sequence"/>
</dbReference>
<dbReference type="Proteomes" id="UP000663855">
    <property type="component" value="Unassembled WGS sequence"/>
</dbReference>
<feature type="transmembrane region" description="Helical" evidence="1">
    <location>
        <begin position="207"/>
        <end position="231"/>
    </location>
</feature>
<proteinExistence type="predicted"/>
<protein>
    <submittedName>
        <fullName evidence="2">Uncharacterized protein</fullName>
    </submittedName>
</protein>
<sequence>MAQSRRSRLVRMPKQDEEIHIISNPLDMDEQSLPVLPLTRLQKQRAILTTADYQAPLTSFSLQPRSRWLIVRRNLHRIRFMGFNSRGQQNQLPDFYLGFQMTRELKRAQDEIKNVDKQKDFYAIQQFTLAGEFGTKKVFNTSHITPDDALIYDRLGEEPLALQNLLYYFSKQEVEHGTVFWDFLYEVNHALNLKRKRTALVQRLRRVALWLAVILYSCIGLMFCLMIISVITTATKLNDPEVEWTNESREGGYAANILTFR</sequence>
<dbReference type="EMBL" id="CAJOBF010010956">
    <property type="protein sequence ID" value="CAF4299239.1"/>
    <property type="molecule type" value="Genomic_DNA"/>
</dbReference>
<dbReference type="Proteomes" id="UP000663842">
    <property type="component" value="Unassembled WGS sequence"/>
</dbReference>
<evidence type="ECO:0000313" key="2">
    <source>
        <dbReference type="EMBL" id="CAF1512222.1"/>
    </source>
</evidence>
<dbReference type="Proteomes" id="UP000663834">
    <property type="component" value="Unassembled WGS sequence"/>
</dbReference>